<dbReference type="PROSITE" id="PS00455">
    <property type="entry name" value="AMP_BINDING"/>
    <property type="match status" value="1"/>
</dbReference>
<dbReference type="InterPro" id="IPR000873">
    <property type="entry name" value="AMP-dep_synth/lig_dom"/>
</dbReference>
<dbReference type="NCBIfam" id="NF005877">
    <property type="entry name" value="PRK07824.1"/>
    <property type="match status" value="1"/>
</dbReference>
<keyword evidence="3" id="KW-0436">Ligase</keyword>
<comment type="caution">
    <text evidence="3">The sequence shown here is derived from an EMBL/GenBank/DDBJ whole genome shotgun (WGS) entry which is preliminary data.</text>
</comment>
<protein>
    <submittedName>
        <fullName evidence="3">O-succinylbenzoate--CoA ligase</fullName>
        <ecNumber evidence="3">6.2.1.26</ecNumber>
    </submittedName>
</protein>
<evidence type="ECO:0000259" key="2">
    <source>
        <dbReference type="Pfam" id="PF13193"/>
    </source>
</evidence>
<reference evidence="3" key="1">
    <citation type="submission" date="2020-12" db="EMBL/GenBank/DDBJ databases">
        <title>Genome public.</title>
        <authorList>
            <person name="Sun Q."/>
        </authorList>
    </citation>
    <scope>NUCLEOTIDE SEQUENCE</scope>
    <source>
        <strain evidence="3">CCM 8863</strain>
    </source>
</reference>
<proteinExistence type="predicted"/>
<dbReference type="GO" id="GO:0008756">
    <property type="term" value="F:o-succinylbenzoate-CoA ligase activity"/>
    <property type="evidence" value="ECO:0007669"/>
    <property type="project" value="UniProtKB-EC"/>
</dbReference>
<organism evidence="3 4">
    <name type="scientific">Corynebacterium meridianum</name>
    <dbReference type="NCBI Taxonomy" id="2765363"/>
    <lineage>
        <taxon>Bacteria</taxon>
        <taxon>Bacillati</taxon>
        <taxon>Actinomycetota</taxon>
        <taxon>Actinomycetes</taxon>
        <taxon>Mycobacteriales</taxon>
        <taxon>Corynebacteriaceae</taxon>
        <taxon>Corynebacterium</taxon>
    </lineage>
</organism>
<dbReference type="EMBL" id="JAEIOS010000013">
    <property type="protein sequence ID" value="MBI8989996.1"/>
    <property type="molecule type" value="Genomic_DNA"/>
</dbReference>
<dbReference type="GO" id="GO:0031956">
    <property type="term" value="F:medium-chain fatty acid-CoA ligase activity"/>
    <property type="evidence" value="ECO:0007669"/>
    <property type="project" value="TreeGrafter"/>
</dbReference>
<name>A0A934I4F3_9CORY</name>
<dbReference type="PANTHER" id="PTHR43201">
    <property type="entry name" value="ACYL-COA SYNTHETASE"/>
    <property type="match status" value="1"/>
</dbReference>
<dbReference type="GO" id="GO:0006631">
    <property type="term" value="P:fatty acid metabolic process"/>
    <property type="evidence" value="ECO:0007669"/>
    <property type="project" value="TreeGrafter"/>
</dbReference>
<dbReference type="Pfam" id="PF00501">
    <property type="entry name" value="AMP-binding"/>
    <property type="match status" value="1"/>
</dbReference>
<dbReference type="RefSeq" id="WP_198738995.1">
    <property type="nucleotide sequence ID" value="NZ_JAEIOS010000013.1"/>
</dbReference>
<keyword evidence="4" id="KW-1185">Reference proteome</keyword>
<feature type="domain" description="AMP-binding enzyme C-terminal" evidence="2">
    <location>
        <begin position="306"/>
        <end position="375"/>
    </location>
</feature>
<feature type="domain" description="AMP-dependent synthetase/ligase" evidence="1">
    <location>
        <begin position="64"/>
        <end position="235"/>
    </location>
</feature>
<dbReference type="InterPro" id="IPR025110">
    <property type="entry name" value="AMP-bd_C"/>
</dbReference>
<dbReference type="InterPro" id="IPR020845">
    <property type="entry name" value="AMP-binding_CS"/>
</dbReference>
<dbReference type="InterPro" id="IPR045851">
    <property type="entry name" value="AMP-bd_C_sf"/>
</dbReference>
<evidence type="ECO:0000313" key="4">
    <source>
        <dbReference type="Proteomes" id="UP000645966"/>
    </source>
</evidence>
<dbReference type="EC" id="6.2.1.26" evidence="3"/>
<dbReference type="SUPFAM" id="SSF56801">
    <property type="entry name" value="Acetyl-CoA synthetase-like"/>
    <property type="match status" value="1"/>
</dbReference>
<dbReference type="Gene3D" id="3.30.300.30">
    <property type="match status" value="1"/>
</dbReference>
<dbReference type="Pfam" id="PF13193">
    <property type="entry name" value="AMP-binding_C"/>
    <property type="match status" value="1"/>
</dbReference>
<dbReference type="Gene3D" id="3.40.50.12780">
    <property type="entry name" value="N-terminal domain of ligase-like"/>
    <property type="match status" value="1"/>
</dbReference>
<sequence length="390" mass="40728">MSTRILRPLPVPPDDPAAILPDLAEAIAGNVTWLPVPAGPERADRDRADLLIRSQRCGEPVAPGIAVVVATSGSTGTPKGALLTPANLVAAADSTHSALSGEGHWLLAMPGHHIAGLQVLVRALVAGTEPVCLDVSTGFHVDAFADLATRMSTVSASEGLPAYTALVPMQLAKALDTLTGIEALRRFDAILVGGGHLPRHLRNSCDRLGIRVVATYGSSETTGGCVYDGRPVPGAGLRVSDGRIHLGGPMIAAGYRTAPPDDDSFAEPGWFATRDRGEITDGTLTVTGRLDDIIDSGGLKLDPGIIENAMLDIGGIDSACVVGIPHPRLGQAVVAAYTGSIEPCEVVEGLDDLPRWQLPKDIRHLATMPTTGPGKPDRDAVRRLFAARER</sequence>
<evidence type="ECO:0000313" key="3">
    <source>
        <dbReference type="EMBL" id="MBI8989996.1"/>
    </source>
</evidence>
<accession>A0A934I4F3</accession>
<evidence type="ECO:0000259" key="1">
    <source>
        <dbReference type="Pfam" id="PF00501"/>
    </source>
</evidence>
<dbReference type="AlphaFoldDB" id="A0A934I4F3"/>
<gene>
    <name evidence="3" type="ORF">JDV75_09545</name>
</gene>
<dbReference type="InterPro" id="IPR042099">
    <property type="entry name" value="ANL_N_sf"/>
</dbReference>
<dbReference type="PANTHER" id="PTHR43201:SF32">
    <property type="entry name" value="2-SUCCINYLBENZOATE--COA LIGASE, CHLOROPLASTIC_PEROXISOMAL"/>
    <property type="match status" value="1"/>
</dbReference>
<dbReference type="Proteomes" id="UP000645966">
    <property type="component" value="Unassembled WGS sequence"/>
</dbReference>